<name>A0A4Y6EJ50_9CAUD</name>
<dbReference type="RefSeq" id="YP_010058804.1">
    <property type="nucleotide sequence ID" value="NC_054723.1"/>
</dbReference>
<organism evidence="2 3">
    <name type="scientific">Gordonia phage Pupper</name>
    <dbReference type="NCBI Taxonomy" id="2571249"/>
    <lineage>
        <taxon>Viruses</taxon>
        <taxon>Duplodnaviria</taxon>
        <taxon>Heunggongvirae</taxon>
        <taxon>Uroviricota</taxon>
        <taxon>Caudoviricetes</taxon>
        <taxon>Puppervirus</taxon>
        <taxon>Puppervirus Pupper</taxon>
    </lineage>
</organism>
<accession>A0A4Y6EJ50</accession>
<reference evidence="2 3" key="1">
    <citation type="submission" date="2019-05" db="EMBL/GenBank/DDBJ databases">
        <authorList>
            <person name="Pope W.H."/>
            <person name="Garlena R.A."/>
            <person name="Russell D.A."/>
            <person name="Jacobs-Sera D."/>
            <person name="Hatfull G.F."/>
        </authorList>
    </citation>
    <scope>NUCLEOTIDE SEQUENCE [LARGE SCALE GENOMIC DNA]</scope>
</reference>
<protein>
    <submittedName>
        <fullName evidence="2">Uncharacterized protein</fullName>
    </submittedName>
</protein>
<keyword evidence="3" id="KW-1185">Reference proteome</keyword>
<dbReference type="GeneID" id="64766033"/>
<gene>
    <name evidence="2" type="primary">15</name>
    <name evidence="2" type="ORF">SEA_PUPPER_15</name>
</gene>
<dbReference type="Proteomes" id="UP000318375">
    <property type="component" value="Segment"/>
</dbReference>
<dbReference type="EMBL" id="MK977695">
    <property type="protein sequence ID" value="QDF18502.1"/>
    <property type="molecule type" value="Genomic_DNA"/>
</dbReference>
<evidence type="ECO:0000256" key="1">
    <source>
        <dbReference type="SAM" id="MobiDB-lite"/>
    </source>
</evidence>
<sequence length="103" mass="12068">MTWIKKRPLAAEKHPCKPPTYRRKARPPLGHRDSGPNRRKPVPVGPPIPDGSYGDTWMCDDCETVWVIRKRYGDHHPFKNHPFAVWERAGWLTTRRAYRKIGL</sequence>
<proteinExistence type="predicted"/>
<dbReference type="KEGG" id="vg:64766033"/>
<evidence type="ECO:0000313" key="2">
    <source>
        <dbReference type="EMBL" id="QDF18502.1"/>
    </source>
</evidence>
<feature type="region of interest" description="Disordered" evidence="1">
    <location>
        <begin position="1"/>
        <end position="52"/>
    </location>
</feature>
<evidence type="ECO:0000313" key="3">
    <source>
        <dbReference type="Proteomes" id="UP000318375"/>
    </source>
</evidence>